<dbReference type="Pfam" id="PF01535">
    <property type="entry name" value="PPR"/>
    <property type="match status" value="8"/>
</dbReference>
<dbReference type="GO" id="GO:0003723">
    <property type="term" value="F:RNA binding"/>
    <property type="evidence" value="ECO:0007669"/>
    <property type="project" value="InterPro"/>
</dbReference>
<dbReference type="GO" id="GO:0009451">
    <property type="term" value="P:RNA modification"/>
    <property type="evidence" value="ECO:0007669"/>
    <property type="project" value="InterPro"/>
</dbReference>
<dbReference type="FunFam" id="1.25.40.10:FF:000351">
    <property type="entry name" value="Pentatricopeptide repeat-containing protein"/>
    <property type="match status" value="1"/>
</dbReference>
<dbReference type="FunFam" id="1.25.40.10:FF:000436">
    <property type="entry name" value="Pentatricopeptide repeat-containing protein At5g39350 family"/>
    <property type="match status" value="1"/>
</dbReference>
<evidence type="ECO:0000256" key="2">
    <source>
        <dbReference type="ARBA" id="ARBA00061659"/>
    </source>
</evidence>
<dbReference type="InterPro" id="IPR002885">
    <property type="entry name" value="PPR_rpt"/>
</dbReference>
<dbReference type="PANTHER" id="PTHR47926">
    <property type="entry name" value="PENTATRICOPEPTIDE REPEAT-CONTAINING PROTEIN"/>
    <property type="match status" value="1"/>
</dbReference>
<dbReference type="OrthoDB" id="185373at2759"/>
<dbReference type="InterPro" id="IPR046848">
    <property type="entry name" value="E_motif"/>
</dbReference>
<feature type="repeat" description="PPR" evidence="3">
    <location>
        <begin position="323"/>
        <end position="357"/>
    </location>
</feature>
<dbReference type="AlphaFoldDB" id="A0A2P5BTJ9"/>
<dbReference type="NCBIfam" id="TIGR00756">
    <property type="entry name" value="PPR"/>
    <property type="match status" value="6"/>
</dbReference>
<sequence>MKKLNLSFFNAMKPAPQPEKTIRIVSFNAMINRLSSQGSHHEVLITFSSMLQTNTPPDTHTFPSLFKACTFLDLFKLGLSVHQCVVVNGFSSDSYIASSLIDFYAKFGYVCRARKMFDNMSERNVVPWTAVIGCYSRAGNFYQASLSFSEMRHQGIQPSPVTLLSLLQGALELTHVQCFHGCIISYGFECHVNLMNSLLNAYGKCGGIKDARRTFEYMTQRDIVSWNSLMSGYSQTGNVTENFQLLYRMRIEEIEPDKQTFVSIVSAAATQSNLRLGKLVHGKIIRTGFELDSHVETSLVVMYTKCSSVYSAFQIFHQIKNKDVILWTAMISGLVQNDCADRALTVFSQMLKSKTEPSTNTVASALAACAKLGSLDMGTSIHCYVLRQGIILDTPAQNSLVTMYAKCGHLHQSRVVFERMGIRDLVSWNAIVAGYAQNGHLCQGLFLLSEMRTTLQKPDSLTVVSLLQACASIGALHQGKWIHSFVIRSCLRPCILVDTALVDMYSKCGDLNTAHKCFNEMSEQDLVSWGTIISGHGCHGKGETALRMYSEFLCTGIQPNHVIFLSVLSACSHNGLVEQGLSIYQSMTENFGLAPNLEHRACIVDLLSRAGRVEEAYKFYKRVFPEPTVDVLGVLIDACRTNGNVELGEIITRELLLLRPVDAGNYVQLANSFASMNKWKGVGEAWTQMRSLGLKKLPGWSFIELHGIVETFFTSHNSHPRLEDIVQTLKTLRREMRKLGH</sequence>
<feature type="repeat" description="PPR" evidence="3">
    <location>
        <begin position="424"/>
        <end position="458"/>
    </location>
</feature>
<reference evidence="5" key="1">
    <citation type="submission" date="2016-06" db="EMBL/GenBank/DDBJ databases">
        <title>Parallel loss of symbiosis genes in relatives of nitrogen-fixing non-legume Parasponia.</title>
        <authorList>
            <person name="Van Velzen R."/>
            <person name="Holmer R."/>
            <person name="Bu F."/>
            <person name="Rutten L."/>
            <person name="Van Zeijl A."/>
            <person name="Liu W."/>
            <person name="Santuari L."/>
            <person name="Cao Q."/>
            <person name="Sharma T."/>
            <person name="Shen D."/>
            <person name="Roswanjaya Y."/>
            <person name="Wardhani T."/>
            <person name="Kalhor M.S."/>
            <person name="Jansen J."/>
            <person name="Van den Hoogen J."/>
            <person name="Gungor B."/>
            <person name="Hartog M."/>
            <person name="Hontelez J."/>
            <person name="Verver J."/>
            <person name="Yang W.-C."/>
            <person name="Schijlen E."/>
            <person name="Repin R."/>
            <person name="Schilthuizen M."/>
            <person name="Schranz E."/>
            <person name="Heidstra R."/>
            <person name="Miyata K."/>
            <person name="Fedorova E."/>
            <person name="Kohlen W."/>
            <person name="Bisseling T."/>
            <person name="Smit S."/>
            <person name="Geurts R."/>
        </authorList>
    </citation>
    <scope>NUCLEOTIDE SEQUENCE [LARGE SCALE GENOMIC DNA]</scope>
    <source>
        <strain evidence="5">cv. WU1-14</strain>
    </source>
</reference>
<dbReference type="PROSITE" id="PS51375">
    <property type="entry name" value="PPR"/>
    <property type="match status" value="6"/>
</dbReference>
<keyword evidence="5" id="KW-1185">Reference proteome</keyword>
<dbReference type="FunFam" id="1.25.40.10:FF:000196">
    <property type="entry name" value="Pentatricopeptide repeat-containing protein At4g14850"/>
    <property type="match status" value="1"/>
</dbReference>
<protein>
    <submittedName>
        <fullName evidence="4">Tetratricopeptide-like helical domain containing protein</fullName>
    </submittedName>
</protein>
<organism evidence="4 5">
    <name type="scientific">Parasponia andersonii</name>
    <name type="common">Sponia andersonii</name>
    <dbReference type="NCBI Taxonomy" id="3476"/>
    <lineage>
        <taxon>Eukaryota</taxon>
        <taxon>Viridiplantae</taxon>
        <taxon>Streptophyta</taxon>
        <taxon>Embryophyta</taxon>
        <taxon>Tracheophyta</taxon>
        <taxon>Spermatophyta</taxon>
        <taxon>Magnoliopsida</taxon>
        <taxon>eudicotyledons</taxon>
        <taxon>Gunneridae</taxon>
        <taxon>Pentapetalae</taxon>
        <taxon>rosids</taxon>
        <taxon>fabids</taxon>
        <taxon>Rosales</taxon>
        <taxon>Cannabaceae</taxon>
        <taxon>Parasponia</taxon>
    </lineage>
</organism>
<feature type="repeat" description="PPR" evidence="3">
    <location>
        <begin position="23"/>
        <end position="57"/>
    </location>
</feature>
<dbReference type="PANTHER" id="PTHR47926:SF451">
    <property type="entry name" value="TETRATRICOPEPTIDE-LIKE HELICAL DOMAIN SUPERFAMILY"/>
    <property type="match status" value="1"/>
</dbReference>
<feature type="repeat" description="PPR" evidence="3">
    <location>
        <begin position="525"/>
        <end position="559"/>
    </location>
</feature>
<dbReference type="Pfam" id="PF20431">
    <property type="entry name" value="E_motif"/>
    <property type="match status" value="1"/>
</dbReference>
<feature type="repeat" description="PPR" evidence="3">
    <location>
        <begin position="124"/>
        <end position="158"/>
    </location>
</feature>
<dbReference type="InterPro" id="IPR046960">
    <property type="entry name" value="PPR_At4g14850-like_plant"/>
</dbReference>
<proteinExistence type="inferred from homology"/>
<evidence type="ECO:0000256" key="3">
    <source>
        <dbReference type="PROSITE-ProRule" id="PRU00708"/>
    </source>
</evidence>
<evidence type="ECO:0000256" key="1">
    <source>
        <dbReference type="ARBA" id="ARBA00022737"/>
    </source>
</evidence>
<gene>
    <name evidence="4" type="ORF">PanWU01x14_211220</name>
</gene>
<accession>A0A2P5BTJ9</accession>
<dbReference type="FunFam" id="1.25.40.10:FF:000090">
    <property type="entry name" value="Pentatricopeptide repeat-containing protein, chloroplastic"/>
    <property type="match status" value="1"/>
</dbReference>
<name>A0A2P5BTJ9_PARAD</name>
<dbReference type="EMBL" id="JXTB01000224">
    <property type="protein sequence ID" value="PON52132.1"/>
    <property type="molecule type" value="Genomic_DNA"/>
</dbReference>
<dbReference type="Proteomes" id="UP000237105">
    <property type="component" value="Unassembled WGS sequence"/>
</dbReference>
<comment type="similarity">
    <text evidence="2">Belongs to the PPR family. PCMP-E subfamily.</text>
</comment>
<feature type="repeat" description="PPR" evidence="3">
    <location>
        <begin position="222"/>
        <end position="256"/>
    </location>
</feature>
<dbReference type="Pfam" id="PF13041">
    <property type="entry name" value="PPR_2"/>
    <property type="match status" value="2"/>
</dbReference>
<keyword evidence="1" id="KW-0677">Repeat</keyword>
<dbReference type="FunFam" id="1.25.40.10:FF:000682">
    <property type="entry name" value="Pentatricopeptide repeat-containing protein At3g16610"/>
    <property type="match status" value="1"/>
</dbReference>
<dbReference type="InterPro" id="IPR011990">
    <property type="entry name" value="TPR-like_helical_dom_sf"/>
</dbReference>
<evidence type="ECO:0000313" key="5">
    <source>
        <dbReference type="Proteomes" id="UP000237105"/>
    </source>
</evidence>
<evidence type="ECO:0000313" key="4">
    <source>
        <dbReference type="EMBL" id="PON52132.1"/>
    </source>
</evidence>
<dbReference type="Gene3D" id="1.25.40.10">
    <property type="entry name" value="Tetratricopeptide repeat domain"/>
    <property type="match status" value="6"/>
</dbReference>
<comment type="caution">
    <text evidence="4">The sequence shown here is derived from an EMBL/GenBank/DDBJ whole genome shotgun (WGS) entry which is preliminary data.</text>
</comment>